<gene>
    <name evidence="10" type="ORF">UG56_004060</name>
</gene>
<evidence type="ECO:0000256" key="5">
    <source>
        <dbReference type="ARBA" id="ARBA00022692"/>
    </source>
</evidence>
<evidence type="ECO:0000313" key="11">
    <source>
        <dbReference type="Proteomes" id="UP000033772"/>
    </source>
</evidence>
<keyword evidence="3" id="KW-0328">Glycosyltransferase</keyword>
<evidence type="ECO:0000256" key="3">
    <source>
        <dbReference type="ARBA" id="ARBA00022676"/>
    </source>
</evidence>
<dbReference type="GO" id="GO:0000030">
    <property type="term" value="F:mannosyltransferase activity"/>
    <property type="evidence" value="ECO:0007669"/>
    <property type="project" value="InterPro"/>
</dbReference>
<dbReference type="RefSeq" id="WP_045550134.1">
    <property type="nucleotide sequence ID" value="NZ_JZDQ02000004.1"/>
</dbReference>
<sequence>MPTPPRSLSQVTVCLLLLGALGFAMSAQYAIGMPALLKADEKQHAAYAIVLSQGVLPTIDTNTPADPVRYPQFAEALFGLDEPRRDIWVANHPPLFYVMSVPLVWLGDAVGNVGVTLLGMRLLNALGYALSIILVGLLARELVPRRRVVPVLSAAMVLGCGAVTYDGGAIYNDGWGTVAASLTLLLGFQMVREGVTRDRLIWATVAGVAAASFRSTGLVAVLVLGGCVLAALWLRDPTLRTFRRGVLLAARIGLAPVVVIGWFYVRNIVLYGDPTASAALFEKFSRQTHGDTLFQLVNPELYLHLYGSLWADDVIPKIWIVAAAATLAVTVTGMVVDVNARARPRPDGMMRRVVFPGPEPTLLERRLNLAVRALMGIYCVIIIINLASFHAGGGWIHARYAMPFLPVIAALTSLALLRVGRRWVRGVDEETVDLRITLYAGAGFIVSAMVAHLHIQQRIDGPADASWLFALIAADLVMFLVAAYVTAQLRHRLRPEVFGLTAQTVPTPRPAGEVFARRTPDDQSSVAAVNI</sequence>
<feature type="transmembrane region" description="Helical" evidence="8">
    <location>
        <begin position="369"/>
        <end position="388"/>
    </location>
</feature>
<feature type="transmembrane region" description="Helical" evidence="8">
    <location>
        <begin position="125"/>
        <end position="143"/>
    </location>
</feature>
<keyword evidence="4" id="KW-0808">Transferase</keyword>
<keyword evidence="5 8" id="KW-0812">Transmembrane</keyword>
<dbReference type="InterPro" id="IPR003342">
    <property type="entry name" value="ArnT-like_N"/>
</dbReference>
<comment type="caution">
    <text evidence="10">The sequence shown here is derived from an EMBL/GenBank/DDBJ whole genome shotgun (WGS) entry which is preliminary data.</text>
</comment>
<dbReference type="GO" id="GO:0016763">
    <property type="term" value="F:pentosyltransferase activity"/>
    <property type="evidence" value="ECO:0007669"/>
    <property type="project" value="TreeGrafter"/>
</dbReference>
<dbReference type="Pfam" id="PF02366">
    <property type="entry name" value="PMT"/>
    <property type="match status" value="1"/>
</dbReference>
<feature type="transmembrane region" description="Helical" evidence="8">
    <location>
        <begin position="149"/>
        <end position="167"/>
    </location>
</feature>
<organism evidence="10 11">
    <name type="scientific">Nocardioides luteus</name>
    <dbReference type="NCBI Taxonomy" id="1844"/>
    <lineage>
        <taxon>Bacteria</taxon>
        <taxon>Bacillati</taxon>
        <taxon>Actinomycetota</taxon>
        <taxon>Actinomycetes</taxon>
        <taxon>Propionibacteriales</taxon>
        <taxon>Nocardioidaceae</taxon>
        <taxon>Nocardioides</taxon>
    </lineage>
</organism>
<reference evidence="10" key="1">
    <citation type="submission" date="2016-10" db="EMBL/GenBank/DDBJ databases">
        <title>Draft Genome Sequence of Nocardioides luteus Strain BAFB, an Alkane-Degrading Bacterium Isolated from JP-7 Polluted Soil.</title>
        <authorList>
            <person name="Brown L."/>
            <person name="Ruiz O.N."/>
            <person name="Gunasekera T."/>
        </authorList>
    </citation>
    <scope>NUCLEOTIDE SEQUENCE [LARGE SCALE GENOMIC DNA]</scope>
    <source>
        <strain evidence="10">BAFB</strain>
    </source>
</reference>
<name>A0A1J4N9M2_9ACTN</name>
<evidence type="ECO:0000313" key="10">
    <source>
        <dbReference type="EMBL" id="OIJ28227.1"/>
    </source>
</evidence>
<feature type="transmembrane region" description="Helical" evidence="8">
    <location>
        <begin position="432"/>
        <end position="455"/>
    </location>
</feature>
<dbReference type="GO" id="GO:0006493">
    <property type="term" value="P:protein O-linked glycosylation"/>
    <property type="evidence" value="ECO:0007669"/>
    <property type="project" value="InterPro"/>
</dbReference>
<evidence type="ECO:0000256" key="8">
    <source>
        <dbReference type="SAM" id="Phobius"/>
    </source>
</evidence>
<protein>
    <recommendedName>
        <fullName evidence="9">ArnT-like N-terminal domain-containing protein</fullName>
    </recommendedName>
</protein>
<proteinExistence type="predicted"/>
<accession>A0A1J4N9M2</accession>
<feature type="transmembrane region" description="Helical" evidence="8">
    <location>
        <begin position="467"/>
        <end position="487"/>
    </location>
</feature>
<keyword evidence="6 8" id="KW-1133">Transmembrane helix</keyword>
<evidence type="ECO:0000256" key="4">
    <source>
        <dbReference type="ARBA" id="ARBA00022679"/>
    </source>
</evidence>
<evidence type="ECO:0000259" key="9">
    <source>
        <dbReference type="Pfam" id="PF02366"/>
    </source>
</evidence>
<dbReference type="EMBL" id="JZDQ02000004">
    <property type="protein sequence ID" value="OIJ28227.1"/>
    <property type="molecule type" value="Genomic_DNA"/>
</dbReference>
<keyword evidence="2" id="KW-1003">Cell membrane</keyword>
<dbReference type="Proteomes" id="UP000033772">
    <property type="component" value="Unassembled WGS sequence"/>
</dbReference>
<dbReference type="GO" id="GO:0005886">
    <property type="term" value="C:plasma membrane"/>
    <property type="evidence" value="ECO:0007669"/>
    <property type="project" value="UniProtKB-SubCell"/>
</dbReference>
<evidence type="ECO:0000256" key="6">
    <source>
        <dbReference type="ARBA" id="ARBA00022989"/>
    </source>
</evidence>
<dbReference type="PANTHER" id="PTHR33908:SF11">
    <property type="entry name" value="MEMBRANE PROTEIN"/>
    <property type="match status" value="1"/>
</dbReference>
<comment type="subcellular location">
    <subcellularLocation>
        <location evidence="1">Cell membrane</location>
        <topology evidence="1">Multi-pass membrane protein</topology>
    </subcellularLocation>
</comment>
<dbReference type="GO" id="GO:0009103">
    <property type="term" value="P:lipopolysaccharide biosynthetic process"/>
    <property type="evidence" value="ECO:0007669"/>
    <property type="project" value="UniProtKB-ARBA"/>
</dbReference>
<keyword evidence="11" id="KW-1185">Reference proteome</keyword>
<evidence type="ECO:0000256" key="7">
    <source>
        <dbReference type="ARBA" id="ARBA00023136"/>
    </source>
</evidence>
<feature type="transmembrane region" description="Helical" evidence="8">
    <location>
        <begin position="318"/>
        <end position="340"/>
    </location>
</feature>
<dbReference type="PANTHER" id="PTHR33908">
    <property type="entry name" value="MANNOSYLTRANSFERASE YKCB-RELATED"/>
    <property type="match status" value="1"/>
</dbReference>
<feature type="domain" description="ArnT-like N-terminal" evidence="9">
    <location>
        <begin position="115"/>
        <end position="274"/>
    </location>
</feature>
<feature type="transmembrane region" description="Helical" evidence="8">
    <location>
        <begin position="95"/>
        <end position="118"/>
    </location>
</feature>
<feature type="transmembrane region" description="Helical" evidence="8">
    <location>
        <begin position="400"/>
        <end position="420"/>
    </location>
</feature>
<dbReference type="STRING" id="1844.UG56_004060"/>
<feature type="transmembrane region" description="Helical" evidence="8">
    <location>
        <begin position="211"/>
        <end position="234"/>
    </location>
</feature>
<evidence type="ECO:0000256" key="1">
    <source>
        <dbReference type="ARBA" id="ARBA00004651"/>
    </source>
</evidence>
<feature type="transmembrane region" description="Helical" evidence="8">
    <location>
        <begin position="246"/>
        <end position="265"/>
    </location>
</feature>
<keyword evidence="7 8" id="KW-0472">Membrane</keyword>
<dbReference type="AlphaFoldDB" id="A0A1J4N9M2"/>
<dbReference type="InterPro" id="IPR050297">
    <property type="entry name" value="LipidA_mod_glycosyltrf_83"/>
</dbReference>
<evidence type="ECO:0000256" key="2">
    <source>
        <dbReference type="ARBA" id="ARBA00022475"/>
    </source>
</evidence>